<reference evidence="7" key="3">
    <citation type="journal article" date="2017" name="Nature">
        <title>Genome sequence of the progenitor of the wheat D genome Aegilops tauschii.</title>
        <authorList>
            <person name="Luo M.C."/>
            <person name="Gu Y.Q."/>
            <person name="Puiu D."/>
            <person name="Wang H."/>
            <person name="Twardziok S.O."/>
            <person name="Deal K.R."/>
            <person name="Huo N."/>
            <person name="Zhu T."/>
            <person name="Wang L."/>
            <person name="Wang Y."/>
            <person name="McGuire P.E."/>
            <person name="Liu S."/>
            <person name="Long H."/>
            <person name="Ramasamy R.K."/>
            <person name="Rodriguez J.C."/>
            <person name="Van S.L."/>
            <person name="Yuan L."/>
            <person name="Wang Z."/>
            <person name="Xia Z."/>
            <person name="Xiao L."/>
            <person name="Anderson O.D."/>
            <person name="Ouyang S."/>
            <person name="Liang Y."/>
            <person name="Zimin A.V."/>
            <person name="Pertea G."/>
            <person name="Qi P."/>
            <person name="Bennetzen J.L."/>
            <person name="Dai X."/>
            <person name="Dawson M.W."/>
            <person name="Muller H.G."/>
            <person name="Kugler K."/>
            <person name="Rivarola-Duarte L."/>
            <person name="Spannagl M."/>
            <person name="Mayer K.F.X."/>
            <person name="Lu F.H."/>
            <person name="Bevan M.W."/>
            <person name="Leroy P."/>
            <person name="Li P."/>
            <person name="You F.M."/>
            <person name="Sun Q."/>
            <person name="Liu Z."/>
            <person name="Lyons E."/>
            <person name="Wicker T."/>
            <person name="Salzberg S.L."/>
            <person name="Devos K.M."/>
            <person name="Dvorak J."/>
        </authorList>
    </citation>
    <scope>NUCLEOTIDE SEQUENCE [LARGE SCALE GENOMIC DNA]</scope>
    <source>
        <strain evidence="7">cv. AL8/78</strain>
    </source>
</reference>
<reference evidence="7" key="5">
    <citation type="journal article" date="2021" name="G3 (Bethesda)">
        <title>Aegilops tauschii genome assembly Aet v5.0 features greater sequence contiguity and improved annotation.</title>
        <authorList>
            <person name="Wang L."/>
            <person name="Zhu T."/>
            <person name="Rodriguez J.C."/>
            <person name="Deal K.R."/>
            <person name="Dubcovsky J."/>
            <person name="McGuire P.E."/>
            <person name="Lux T."/>
            <person name="Spannagl M."/>
            <person name="Mayer K.F.X."/>
            <person name="Baldrich P."/>
            <person name="Meyers B.C."/>
            <person name="Huo N."/>
            <person name="Gu Y.Q."/>
            <person name="Zhou H."/>
            <person name="Devos K.M."/>
            <person name="Bennetzen J.L."/>
            <person name="Unver T."/>
            <person name="Budak H."/>
            <person name="Gulick P.J."/>
            <person name="Galiba G."/>
            <person name="Kalapos B."/>
            <person name="Nelson D.R."/>
            <person name="Li P."/>
            <person name="You F.M."/>
            <person name="Luo M.C."/>
            <person name="Dvorak J."/>
        </authorList>
    </citation>
    <scope>NUCLEOTIDE SEQUENCE [LARGE SCALE GENOMIC DNA]</scope>
    <source>
        <strain evidence="7">cv. AL8/78</strain>
    </source>
</reference>
<dbReference type="InterPro" id="IPR029052">
    <property type="entry name" value="Metallo-depent_PP-like"/>
</dbReference>
<dbReference type="GO" id="GO:0046872">
    <property type="term" value="F:metal ion binding"/>
    <property type="evidence" value="ECO:0007669"/>
    <property type="project" value="UniProtKB-KW"/>
</dbReference>
<evidence type="ECO:0000256" key="4">
    <source>
        <dbReference type="ARBA" id="ARBA00023136"/>
    </source>
</evidence>
<name>A0A453R569_AEGTS</name>
<accession>A0A453R569</accession>
<dbReference type="Gramene" id="AET7Gv20467300.7">
    <property type="protein sequence ID" value="AET7Gv20467300.7"/>
    <property type="gene ID" value="AET7Gv20467300"/>
</dbReference>
<dbReference type="GO" id="GO:0016787">
    <property type="term" value="F:hydrolase activity"/>
    <property type="evidence" value="ECO:0007669"/>
    <property type="project" value="UniProtKB-KW"/>
</dbReference>
<dbReference type="EnsemblPlants" id="AET7Gv20467300.7">
    <property type="protein sequence ID" value="AET7Gv20467300.7"/>
    <property type="gene ID" value="AET7Gv20467300"/>
</dbReference>
<evidence type="ECO:0000313" key="7">
    <source>
        <dbReference type="EnsemblPlants" id="AET7Gv20467300.7"/>
    </source>
</evidence>
<dbReference type="InterPro" id="IPR033308">
    <property type="entry name" value="PGAP5/Cdc1/Ted1"/>
</dbReference>
<keyword evidence="2" id="KW-0479">Metal-binding</keyword>
<dbReference type="PANTHER" id="PTHR13315:SF0">
    <property type="entry name" value="METALLOPHOSPHOESTERASE 1"/>
    <property type="match status" value="1"/>
</dbReference>
<dbReference type="AlphaFoldDB" id="A0A453R569"/>
<reference evidence="8" key="1">
    <citation type="journal article" date="2014" name="Science">
        <title>Ancient hybridizations among the ancestral genomes of bread wheat.</title>
        <authorList>
            <consortium name="International Wheat Genome Sequencing Consortium,"/>
            <person name="Marcussen T."/>
            <person name="Sandve S.R."/>
            <person name="Heier L."/>
            <person name="Spannagl M."/>
            <person name="Pfeifer M."/>
            <person name="Jakobsen K.S."/>
            <person name="Wulff B.B."/>
            <person name="Steuernagel B."/>
            <person name="Mayer K.F."/>
            <person name="Olsen O.A."/>
        </authorList>
    </citation>
    <scope>NUCLEOTIDE SEQUENCE [LARGE SCALE GENOMIC DNA]</scope>
    <source>
        <strain evidence="8">cv. AL8/78</strain>
    </source>
</reference>
<dbReference type="GO" id="GO:0006506">
    <property type="term" value="P:GPI anchor biosynthetic process"/>
    <property type="evidence" value="ECO:0007669"/>
    <property type="project" value="InterPro"/>
</dbReference>
<comment type="cofactor">
    <cofactor evidence="1">
        <name>Mn(2+)</name>
        <dbReference type="ChEBI" id="CHEBI:29035"/>
    </cofactor>
</comment>
<sequence length="273" mass="29406">SGGLPAPDLAAGDLRAMMVADLMLLGSDATYADRFFRDHVTSKLFTKSIQTTNPDMIIVLGDISARGSEHNESKWIAVLEQFEGILGQYSSLPLHIVLGDKDVGECSSLDGKLVHRMAKHLPGLDSSGCGAFEFSNISFMSLNAVALLCGDNTLRFSVEKVMEKESHHFQKKRLNGADHSPLGSENGEGVGAHSWRQNSMTLGSADGTASDHPLVPPSSKQSGVDGRKLYDRSHTLPANSTQYILQALKPRGLYLVLMLIASQTTPILMGQGK</sequence>
<reference evidence="7" key="4">
    <citation type="submission" date="2019-03" db="UniProtKB">
        <authorList>
            <consortium name="EnsemblPlants"/>
        </authorList>
    </citation>
    <scope>IDENTIFICATION</scope>
</reference>
<feature type="region of interest" description="Disordered" evidence="6">
    <location>
        <begin position="169"/>
        <end position="227"/>
    </location>
</feature>
<protein>
    <recommendedName>
        <fullName evidence="9">Calcineurin-like phosphoesterase domain-containing protein</fullName>
    </recommendedName>
</protein>
<evidence type="ECO:0000256" key="5">
    <source>
        <dbReference type="ARBA" id="ARBA00023211"/>
    </source>
</evidence>
<dbReference type="GO" id="GO:0016020">
    <property type="term" value="C:membrane"/>
    <property type="evidence" value="ECO:0007669"/>
    <property type="project" value="GOC"/>
</dbReference>
<reference evidence="8" key="2">
    <citation type="journal article" date="2017" name="Nat. Plants">
        <title>The Aegilops tauschii genome reveals multiple impacts of transposons.</title>
        <authorList>
            <person name="Zhao G."/>
            <person name="Zou C."/>
            <person name="Li K."/>
            <person name="Wang K."/>
            <person name="Li T."/>
            <person name="Gao L."/>
            <person name="Zhang X."/>
            <person name="Wang H."/>
            <person name="Yang Z."/>
            <person name="Liu X."/>
            <person name="Jiang W."/>
            <person name="Mao L."/>
            <person name="Kong X."/>
            <person name="Jiao Y."/>
            <person name="Jia J."/>
        </authorList>
    </citation>
    <scope>NUCLEOTIDE SEQUENCE [LARGE SCALE GENOMIC DNA]</scope>
    <source>
        <strain evidence="8">cv. AL8/78</strain>
    </source>
</reference>
<keyword evidence="3" id="KW-0378">Hydrolase</keyword>
<evidence type="ECO:0000313" key="8">
    <source>
        <dbReference type="Proteomes" id="UP000015105"/>
    </source>
</evidence>
<dbReference type="Proteomes" id="UP000015105">
    <property type="component" value="Chromosome 7D"/>
</dbReference>
<evidence type="ECO:0008006" key="9">
    <source>
        <dbReference type="Google" id="ProtNLM"/>
    </source>
</evidence>
<proteinExistence type="predicted"/>
<keyword evidence="8" id="KW-1185">Reference proteome</keyword>
<evidence type="ECO:0000256" key="6">
    <source>
        <dbReference type="SAM" id="MobiDB-lite"/>
    </source>
</evidence>
<keyword evidence="4" id="KW-0472">Membrane</keyword>
<organism evidence="7 8">
    <name type="scientific">Aegilops tauschii subsp. strangulata</name>
    <name type="common">Goatgrass</name>
    <dbReference type="NCBI Taxonomy" id="200361"/>
    <lineage>
        <taxon>Eukaryota</taxon>
        <taxon>Viridiplantae</taxon>
        <taxon>Streptophyta</taxon>
        <taxon>Embryophyta</taxon>
        <taxon>Tracheophyta</taxon>
        <taxon>Spermatophyta</taxon>
        <taxon>Magnoliopsida</taxon>
        <taxon>Liliopsida</taxon>
        <taxon>Poales</taxon>
        <taxon>Poaceae</taxon>
        <taxon>BOP clade</taxon>
        <taxon>Pooideae</taxon>
        <taxon>Triticodae</taxon>
        <taxon>Triticeae</taxon>
        <taxon>Triticinae</taxon>
        <taxon>Aegilops</taxon>
    </lineage>
</organism>
<evidence type="ECO:0000256" key="1">
    <source>
        <dbReference type="ARBA" id="ARBA00001936"/>
    </source>
</evidence>
<keyword evidence="5" id="KW-0464">Manganese</keyword>
<dbReference type="SUPFAM" id="SSF56300">
    <property type="entry name" value="Metallo-dependent phosphatases"/>
    <property type="match status" value="1"/>
</dbReference>
<evidence type="ECO:0000256" key="2">
    <source>
        <dbReference type="ARBA" id="ARBA00022723"/>
    </source>
</evidence>
<dbReference type="PANTHER" id="PTHR13315">
    <property type="entry name" value="METALLO PHOSPHOESTERASE RELATED"/>
    <property type="match status" value="1"/>
</dbReference>
<evidence type="ECO:0000256" key="3">
    <source>
        <dbReference type="ARBA" id="ARBA00022801"/>
    </source>
</evidence>